<evidence type="ECO:0000313" key="4">
    <source>
        <dbReference type="Proteomes" id="UP000198588"/>
    </source>
</evidence>
<evidence type="ECO:0000259" key="2">
    <source>
        <dbReference type="Pfam" id="PF08327"/>
    </source>
</evidence>
<gene>
    <name evidence="3" type="ORF">SAMN02927914_01059</name>
</gene>
<dbReference type="EMBL" id="FMXM01000003">
    <property type="protein sequence ID" value="SDA52047.1"/>
    <property type="molecule type" value="Genomic_DNA"/>
</dbReference>
<dbReference type="CDD" id="cd07814">
    <property type="entry name" value="SRPBCC_CalC_Aha1-like"/>
    <property type="match status" value="1"/>
</dbReference>
<dbReference type="Gene3D" id="3.30.530.20">
    <property type="match status" value="1"/>
</dbReference>
<dbReference type="AlphaFoldDB" id="A0A1G5W3F3"/>
<sequence>MKEIMHEISIKSPPSTIYQALTQADKLAQWWIPDTRGESKPGNILEFRFGEGCQLMRVSALEPDRLVCWQPTEEDDSDWAGTQVQFTVVPVDGQCTVQFRHSGFRGNAERYPYYSMSWAVFLLSLKQLVEDGEGFPFPNRWIHQ</sequence>
<dbReference type="InterPro" id="IPR013538">
    <property type="entry name" value="ASHA1/2-like_C"/>
</dbReference>
<dbReference type="InterPro" id="IPR023393">
    <property type="entry name" value="START-like_dom_sf"/>
</dbReference>
<dbReference type="Pfam" id="PF08327">
    <property type="entry name" value="AHSA1"/>
    <property type="match status" value="1"/>
</dbReference>
<evidence type="ECO:0000256" key="1">
    <source>
        <dbReference type="ARBA" id="ARBA00006817"/>
    </source>
</evidence>
<evidence type="ECO:0000313" key="3">
    <source>
        <dbReference type="EMBL" id="SDA52047.1"/>
    </source>
</evidence>
<reference evidence="3 4" key="1">
    <citation type="submission" date="2016-10" db="EMBL/GenBank/DDBJ databases">
        <authorList>
            <person name="de Groot N.N."/>
        </authorList>
    </citation>
    <scope>NUCLEOTIDE SEQUENCE [LARGE SCALE GENOMIC DNA]</scope>
    <source>
        <strain evidence="3 4">CGMCC 1.12097</strain>
    </source>
</reference>
<dbReference type="Proteomes" id="UP000198588">
    <property type="component" value="Unassembled WGS sequence"/>
</dbReference>
<organism evidence="3 4">
    <name type="scientific">Mesorhizobium qingshengii</name>
    <dbReference type="NCBI Taxonomy" id="1165689"/>
    <lineage>
        <taxon>Bacteria</taxon>
        <taxon>Pseudomonadati</taxon>
        <taxon>Pseudomonadota</taxon>
        <taxon>Alphaproteobacteria</taxon>
        <taxon>Hyphomicrobiales</taxon>
        <taxon>Phyllobacteriaceae</taxon>
        <taxon>Mesorhizobium</taxon>
    </lineage>
</organism>
<proteinExistence type="inferred from homology"/>
<name>A0A1G5W3F3_9HYPH</name>
<dbReference type="RefSeq" id="WP_091575949.1">
    <property type="nucleotide sequence ID" value="NZ_FMXM01000003.1"/>
</dbReference>
<dbReference type="OrthoDB" id="287565at2"/>
<feature type="domain" description="Activator of Hsp90 ATPase homologue 1/2-like C-terminal" evidence="2">
    <location>
        <begin position="12"/>
        <end position="130"/>
    </location>
</feature>
<accession>A0A1G5W3F3</accession>
<comment type="similarity">
    <text evidence="1">Belongs to the AHA1 family.</text>
</comment>
<dbReference type="SUPFAM" id="SSF55961">
    <property type="entry name" value="Bet v1-like"/>
    <property type="match status" value="1"/>
</dbReference>
<dbReference type="STRING" id="1165689.SAMN02927914_01059"/>
<protein>
    <submittedName>
        <fullName evidence="3">Uncharacterized conserved protein YndB, AHSA1/START domain</fullName>
    </submittedName>
</protein>